<dbReference type="Proteomes" id="UP000618795">
    <property type="component" value="Unassembled WGS sequence"/>
</dbReference>
<dbReference type="InterPro" id="IPR029058">
    <property type="entry name" value="AB_hydrolase_fold"/>
</dbReference>
<name>A0A918MBE9_9ACTN</name>
<organism evidence="1 2">
    <name type="scientific">Streptomyces filipinensis</name>
    <dbReference type="NCBI Taxonomy" id="66887"/>
    <lineage>
        <taxon>Bacteria</taxon>
        <taxon>Bacillati</taxon>
        <taxon>Actinomycetota</taxon>
        <taxon>Actinomycetes</taxon>
        <taxon>Kitasatosporales</taxon>
        <taxon>Streptomycetaceae</taxon>
        <taxon>Streptomyces</taxon>
    </lineage>
</organism>
<dbReference type="SUPFAM" id="SSF53474">
    <property type="entry name" value="alpha/beta-Hydrolases"/>
    <property type="match status" value="1"/>
</dbReference>
<sequence>MSDRSVGRRRPVGRHGWWAAVCAGLTLALGVGQGTAAAAGAPAPPVPHGKILTAPLGAVGSLLHPDAPPPGADDWSCKPTPEHPRPVVLLHGTFVNAYADWALTAPYLKQAGYCVFAPNYGGPPGSPVKATAHIPDSARQVADYVDRVLKATGAHQVDLVGHSQGGGVLPRWYLRFDGGTDPAHPDRNKVHSLIGLAPSNHGTTASGLGTLTTELGLNPTVSAVAGQAYSDQMAGSEVNTTLDRDGDTQPGVAYTVIATRYDEVVTPYPHQYLTAGPDASVRNILIQEVCPRDTSEHLSMAFDSNALQLVTNALDPAHARPVQCGLSLPVLGG</sequence>
<dbReference type="Gene3D" id="3.40.50.1820">
    <property type="entry name" value="alpha/beta hydrolase"/>
    <property type="match status" value="1"/>
</dbReference>
<dbReference type="PANTHER" id="PTHR32015:SF1">
    <property type="entry name" value="LIPASE"/>
    <property type="match status" value="1"/>
</dbReference>
<dbReference type="PANTHER" id="PTHR32015">
    <property type="entry name" value="FASTING INDUCED LIPASE"/>
    <property type="match status" value="1"/>
</dbReference>
<gene>
    <name evidence="1" type="ORF">GCM10010260_28570</name>
</gene>
<dbReference type="AlphaFoldDB" id="A0A918MBE9"/>
<dbReference type="GO" id="GO:0016042">
    <property type="term" value="P:lipid catabolic process"/>
    <property type="evidence" value="ECO:0007669"/>
    <property type="project" value="InterPro"/>
</dbReference>
<evidence type="ECO:0000313" key="1">
    <source>
        <dbReference type="EMBL" id="GGU92247.1"/>
    </source>
</evidence>
<proteinExistence type="predicted"/>
<comment type="caution">
    <text evidence="1">The sequence shown here is derived from an EMBL/GenBank/DDBJ whole genome shotgun (WGS) entry which is preliminary data.</text>
</comment>
<dbReference type="RefSeq" id="WP_229854094.1">
    <property type="nucleotide sequence ID" value="NZ_BMTD01000005.1"/>
</dbReference>
<dbReference type="InterPro" id="IPR002918">
    <property type="entry name" value="Lipase_EstA/Esterase_EstB"/>
</dbReference>
<reference evidence="1" key="1">
    <citation type="journal article" date="2014" name="Int. J. Syst. Evol. Microbiol.">
        <title>Complete genome sequence of Corynebacterium casei LMG S-19264T (=DSM 44701T), isolated from a smear-ripened cheese.</title>
        <authorList>
            <consortium name="US DOE Joint Genome Institute (JGI-PGF)"/>
            <person name="Walter F."/>
            <person name="Albersmeier A."/>
            <person name="Kalinowski J."/>
            <person name="Ruckert C."/>
        </authorList>
    </citation>
    <scope>NUCLEOTIDE SEQUENCE</scope>
    <source>
        <strain evidence="1">JCM 4369</strain>
    </source>
</reference>
<evidence type="ECO:0000313" key="2">
    <source>
        <dbReference type="Proteomes" id="UP000618795"/>
    </source>
</evidence>
<reference evidence="1" key="2">
    <citation type="submission" date="2020-09" db="EMBL/GenBank/DDBJ databases">
        <authorList>
            <person name="Sun Q."/>
            <person name="Ohkuma M."/>
        </authorList>
    </citation>
    <scope>NUCLEOTIDE SEQUENCE</scope>
    <source>
        <strain evidence="1">JCM 4369</strain>
    </source>
</reference>
<keyword evidence="2" id="KW-1185">Reference proteome</keyword>
<accession>A0A918MBE9</accession>
<dbReference type="Pfam" id="PF01674">
    <property type="entry name" value="Lipase_2"/>
    <property type="match status" value="1"/>
</dbReference>
<dbReference type="EMBL" id="BMTD01000005">
    <property type="protein sequence ID" value="GGU92247.1"/>
    <property type="molecule type" value="Genomic_DNA"/>
</dbReference>
<dbReference type="GO" id="GO:0016298">
    <property type="term" value="F:lipase activity"/>
    <property type="evidence" value="ECO:0007669"/>
    <property type="project" value="TreeGrafter"/>
</dbReference>
<protein>
    <submittedName>
        <fullName evidence="1">Lipase</fullName>
    </submittedName>
</protein>